<comment type="caution">
    <text evidence="2">The sequence shown here is derived from an EMBL/GenBank/DDBJ whole genome shotgun (WGS) entry which is preliminary data.</text>
</comment>
<feature type="region of interest" description="Disordered" evidence="1">
    <location>
        <begin position="105"/>
        <end position="124"/>
    </location>
</feature>
<accession>A0ABS8WT20</accession>
<proteinExistence type="predicted"/>
<keyword evidence="3" id="KW-1185">Reference proteome</keyword>
<feature type="region of interest" description="Disordered" evidence="1">
    <location>
        <begin position="1"/>
        <end position="21"/>
    </location>
</feature>
<evidence type="ECO:0000313" key="2">
    <source>
        <dbReference type="EMBL" id="MCE3215311.1"/>
    </source>
</evidence>
<sequence>SSRHPNRYHRSSNPYIHPPKVDVAQMQPGVSDVGNSKIKKMLARDLKIVESTDSGVKELKGEAFNLAQIVSSHSASMKHLEVEMTHLSTHIVIPQKSLRSYPRVETKKAGKFTPGHRTSHLVTH</sequence>
<evidence type="ECO:0000313" key="3">
    <source>
        <dbReference type="Proteomes" id="UP000823775"/>
    </source>
</evidence>
<evidence type="ECO:0000256" key="1">
    <source>
        <dbReference type="SAM" id="MobiDB-lite"/>
    </source>
</evidence>
<name>A0ABS8WT20_DATST</name>
<gene>
    <name evidence="2" type="ORF">HAX54_001817</name>
</gene>
<feature type="non-terminal residue" evidence="2">
    <location>
        <position position="1"/>
    </location>
</feature>
<protein>
    <submittedName>
        <fullName evidence="2">Uncharacterized protein</fullName>
    </submittedName>
</protein>
<dbReference type="EMBL" id="JACEIK010010736">
    <property type="protein sequence ID" value="MCE3215311.1"/>
    <property type="molecule type" value="Genomic_DNA"/>
</dbReference>
<feature type="compositionally biased region" description="Basic residues" evidence="1">
    <location>
        <begin position="1"/>
        <end position="10"/>
    </location>
</feature>
<organism evidence="2 3">
    <name type="scientific">Datura stramonium</name>
    <name type="common">Jimsonweed</name>
    <name type="synonym">Common thornapple</name>
    <dbReference type="NCBI Taxonomy" id="4076"/>
    <lineage>
        <taxon>Eukaryota</taxon>
        <taxon>Viridiplantae</taxon>
        <taxon>Streptophyta</taxon>
        <taxon>Embryophyta</taxon>
        <taxon>Tracheophyta</taxon>
        <taxon>Spermatophyta</taxon>
        <taxon>Magnoliopsida</taxon>
        <taxon>eudicotyledons</taxon>
        <taxon>Gunneridae</taxon>
        <taxon>Pentapetalae</taxon>
        <taxon>asterids</taxon>
        <taxon>lamiids</taxon>
        <taxon>Solanales</taxon>
        <taxon>Solanaceae</taxon>
        <taxon>Solanoideae</taxon>
        <taxon>Datureae</taxon>
        <taxon>Datura</taxon>
    </lineage>
</organism>
<dbReference type="Proteomes" id="UP000823775">
    <property type="component" value="Unassembled WGS sequence"/>
</dbReference>
<reference evidence="2 3" key="1">
    <citation type="journal article" date="2021" name="BMC Genomics">
        <title>Datura genome reveals duplications of psychoactive alkaloid biosynthetic genes and high mutation rate following tissue culture.</title>
        <authorList>
            <person name="Rajewski A."/>
            <person name="Carter-House D."/>
            <person name="Stajich J."/>
            <person name="Litt A."/>
        </authorList>
    </citation>
    <scope>NUCLEOTIDE SEQUENCE [LARGE SCALE GENOMIC DNA]</scope>
    <source>
        <strain evidence="2">AR-01</strain>
    </source>
</reference>